<organism evidence="1 2">
    <name type="scientific">Cellulomonas chengniuliangii</name>
    <dbReference type="NCBI Taxonomy" id="2968084"/>
    <lineage>
        <taxon>Bacteria</taxon>
        <taxon>Bacillati</taxon>
        <taxon>Actinomycetota</taxon>
        <taxon>Actinomycetes</taxon>
        <taxon>Micrococcales</taxon>
        <taxon>Cellulomonadaceae</taxon>
        <taxon>Cellulomonas</taxon>
    </lineage>
</organism>
<evidence type="ECO:0000313" key="2">
    <source>
        <dbReference type="Proteomes" id="UP001316189"/>
    </source>
</evidence>
<dbReference type="Proteomes" id="UP001316189">
    <property type="component" value="Chromosome"/>
</dbReference>
<dbReference type="RefSeq" id="WP_227568882.1">
    <property type="nucleotide sequence ID" value="NZ_CP101988.1"/>
</dbReference>
<evidence type="ECO:0000313" key="1">
    <source>
        <dbReference type="EMBL" id="UUI76599.1"/>
    </source>
</evidence>
<reference evidence="1 2" key="1">
    <citation type="submission" date="2022-07" db="EMBL/GenBank/DDBJ databases">
        <title>Novel species in genus cellulomonas.</title>
        <authorList>
            <person name="Ye L."/>
        </authorList>
    </citation>
    <scope>NUCLEOTIDE SEQUENCE [LARGE SCALE GENOMIC DNA]</scope>
    <source>
        <strain evidence="2">zg-Y338</strain>
    </source>
</reference>
<gene>
    <name evidence="1" type="ORF">NP064_06855</name>
</gene>
<dbReference type="EMBL" id="CP101988">
    <property type="protein sequence ID" value="UUI76599.1"/>
    <property type="molecule type" value="Genomic_DNA"/>
</dbReference>
<sequence length="123" mass="12940">MTEGISRDTQGPIAQVREGMKVVDADGDDVGKVGAVRMGDPEAVTAQGEEPPGEGGIIGAVATAITGGESLPEQAREELERLGYVRIDRHKLAGRHLYASSAQVARVADDVVHLGVREAELVR</sequence>
<proteinExistence type="predicted"/>
<keyword evidence="2" id="KW-1185">Reference proteome</keyword>
<accession>A0ABY5L475</accession>
<evidence type="ECO:0008006" key="3">
    <source>
        <dbReference type="Google" id="ProtNLM"/>
    </source>
</evidence>
<protein>
    <recommendedName>
        <fullName evidence="3">PRC-barrel domain-containing protein</fullName>
    </recommendedName>
</protein>
<name>A0ABY5L475_9CELL</name>